<protein>
    <submittedName>
        <fullName evidence="3">Nudix family phosphohydrolase</fullName>
    </submittedName>
</protein>
<dbReference type="Gene3D" id="6.10.250.1120">
    <property type="match status" value="1"/>
</dbReference>
<sequence>MEQDNQFLKWATDLQSIAQAGLEYGKDIFDKERYEKVREIAGEMMQAQTGLPKERIDTLFLGDEGYQTPKIDTRAAIFKDDKILLVREKSTQTWSLPGGWNDYDCTTAENCAKEAREEAGRIVKPVKVIAIQDRNHHNKPIRATNITKIFYLCKEISGQFEPNDETDACEYFALDKLPRLSLGRTTKEQISMCFEANKDPNWKTRFE</sequence>
<evidence type="ECO:0000256" key="1">
    <source>
        <dbReference type="ARBA" id="ARBA00005582"/>
    </source>
</evidence>
<comment type="caution">
    <text evidence="3">The sequence shown here is derived from an EMBL/GenBank/DDBJ whole genome shotgun (WGS) entry which is preliminary data.</text>
</comment>
<evidence type="ECO:0000313" key="3">
    <source>
        <dbReference type="EMBL" id="KRM02934.1"/>
    </source>
</evidence>
<dbReference type="PATRIC" id="fig|1423767.3.peg.1368"/>
<dbReference type="OrthoDB" id="9804442at2"/>
<reference evidence="3 4" key="1">
    <citation type="journal article" date="2015" name="Genome Announc.">
        <title>Expanding the biotechnology potential of lactobacilli through comparative genomics of 213 strains and associated genera.</title>
        <authorList>
            <person name="Sun Z."/>
            <person name="Harris H.M."/>
            <person name="McCann A."/>
            <person name="Guo C."/>
            <person name="Argimon S."/>
            <person name="Zhang W."/>
            <person name="Yang X."/>
            <person name="Jeffery I.B."/>
            <person name="Cooney J.C."/>
            <person name="Kagawa T.F."/>
            <person name="Liu W."/>
            <person name="Song Y."/>
            <person name="Salvetti E."/>
            <person name="Wrobel A."/>
            <person name="Rasinkangas P."/>
            <person name="Parkhill J."/>
            <person name="Rea M.C."/>
            <person name="O'Sullivan O."/>
            <person name="Ritari J."/>
            <person name="Douillard F.P."/>
            <person name="Paul Ross R."/>
            <person name="Yang R."/>
            <person name="Briner A.E."/>
            <person name="Felis G.E."/>
            <person name="de Vos W.M."/>
            <person name="Barrangou R."/>
            <person name="Klaenhammer T.R."/>
            <person name="Caufield P.W."/>
            <person name="Cui Y."/>
            <person name="Zhang H."/>
            <person name="O'Toole P.W."/>
        </authorList>
    </citation>
    <scope>NUCLEOTIDE SEQUENCE [LARGE SCALE GENOMIC DNA]</scope>
    <source>
        <strain evidence="3 4">DSM 16761</strain>
    </source>
</reference>
<accession>A0A0R1VIW9</accession>
<dbReference type="SUPFAM" id="SSF55811">
    <property type="entry name" value="Nudix"/>
    <property type="match status" value="1"/>
</dbReference>
<dbReference type="PROSITE" id="PS51462">
    <property type="entry name" value="NUDIX"/>
    <property type="match status" value="1"/>
</dbReference>
<feature type="domain" description="Nudix hydrolase" evidence="2">
    <location>
        <begin position="68"/>
        <end position="196"/>
    </location>
</feature>
<dbReference type="AlphaFoldDB" id="A0A0R1VIW9"/>
<dbReference type="EMBL" id="AZFU01000034">
    <property type="protein sequence ID" value="KRM02934.1"/>
    <property type="molecule type" value="Genomic_DNA"/>
</dbReference>
<organism evidence="3 4">
    <name type="scientific">Lactobacillus kitasatonis DSM 16761 = JCM 1039</name>
    <dbReference type="NCBI Taxonomy" id="1423767"/>
    <lineage>
        <taxon>Bacteria</taxon>
        <taxon>Bacillati</taxon>
        <taxon>Bacillota</taxon>
        <taxon>Bacilli</taxon>
        <taxon>Lactobacillales</taxon>
        <taxon>Lactobacillaceae</taxon>
        <taxon>Lactobacillus</taxon>
    </lineage>
</organism>
<comment type="similarity">
    <text evidence="1">Belongs to the Nudix hydrolase family.</text>
</comment>
<dbReference type="GO" id="GO:0016787">
    <property type="term" value="F:hydrolase activity"/>
    <property type="evidence" value="ECO:0007669"/>
    <property type="project" value="UniProtKB-KW"/>
</dbReference>
<keyword evidence="3" id="KW-0378">Hydrolase</keyword>
<proteinExistence type="inferred from homology"/>
<dbReference type="InterPro" id="IPR059176">
    <property type="entry name" value="UDP-X_N"/>
</dbReference>
<dbReference type="eggNOG" id="COG1051">
    <property type="taxonomic scope" value="Bacteria"/>
</dbReference>
<dbReference type="Pfam" id="PF00293">
    <property type="entry name" value="NUDIX"/>
    <property type="match status" value="1"/>
</dbReference>
<dbReference type="Pfam" id="PF12535">
    <property type="entry name" value="Nudix_N"/>
    <property type="match status" value="1"/>
</dbReference>
<dbReference type="Gene3D" id="3.90.79.10">
    <property type="entry name" value="Nucleoside Triphosphate Pyrophosphohydrolase"/>
    <property type="match status" value="1"/>
</dbReference>
<dbReference type="RefSeq" id="WP_025014543.1">
    <property type="nucleotide sequence ID" value="NZ_AZFU01000034.1"/>
</dbReference>
<gene>
    <name evidence="3" type="ORF">FC59_GL001317</name>
</gene>
<dbReference type="Proteomes" id="UP000051307">
    <property type="component" value="Unassembled WGS sequence"/>
</dbReference>
<dbReference type="PANTHER" id="PTHR43736">
    <property type="entry name" value="ADP-RIBOSE PYROPHOSPHATASE"/>
    <property type="match status" value="1"/>
</dbReference>
<dbReference type="InterPro" id="IPR015797">
    <property type="entry name" value="NUDIX_hydrolase-like_dom_sf"/>
</dbReference>
<evidence type="ECO:0000313" key="4">
    <source>
        <dbReference type="Proteomes" id="UP000051307"/>
    </source>
</evidence>
<name>A0A0R1VIW9_9LACO</name>
<dbReference type="PANTHER" id="PTHR43736:SF1">
    <property type="entry name" value="DIHYDRONEOPTERIN TRIPHOSPHATE DIPHOSPHATASE"/>
    <property type="match status" value="1"/>
</dbReference>
<dbReference type="CDD" id="cd18889">
    <property type="entry name" value="NUDIX_ADPRase"/>
    <property type="match status" value="1"/>
</dbReference>
<evidence type="ECO:0000259" key="2">
    <source>
        <dbReference type="PROSITE" id="PS51462"/>
    </source>
</evidence>
<dbReference type="InterPro" id="IPR000086">
    <property type="entry name" value="NUDIX_hydrolase_dom"/>
</dbReference>